<dbReference type="RefSeq" id="WP_171202486.1">
    <property type="nucleotide sequence ID" value="NZ_BAAANP010000017.1"/>
</dbReference>
<dbReference type="AlphaFoldDB" id="A0A849BNM3"/>
<evidence type="ECO:0000256" key="3">
    <source>
        <dbReference type="ARBA" id="ARBA00022840"/>
    </source>
</evidence>
<accession>A0A849BNM3</accession>
<dbReference type="SUPFAM" id="SSF52540">
    <property type="entry name" value="P-loop containing nucleoside triphosphate hydrolases"/>
    <property type="match status" value="2"/>
</dbReference>
<proteinExistence type="predicted"/>
<keyword evidence="2" id="KW-0547">Nucleotide-binding</keyword>
<dbReference type="Pfam" id="PF00005">
    <property type="entry name" value="ABC_tran"/>
    <property type="match status" value="2"/>
</dbReference>
<evidence type="ECO:0000313" key="6">
    <source>
        <dbReference type="EMBL" id="NNH22647.1"/>
    </source>
</evidence>
<feature type="region of interest" description="Disordered" evidence="4">
    <location>
        <begin position="382"/>
        <end position="447"/>
    </location>
</feature>
<dbReference type="SMART" id="SM00382">
    <property type="entry name" value="AAA"/>
    <property type="match status" value="2"/>
</dbReference>
<organism evidence="6 7">
    <name type="scientific">Pseudokineococcus marinus</name>
    <dbReference type="NCBI Taxonomy" id="351215"/>
    <lineage>
        <taxon>Bacteria</taxon>
        <taxon>Bacillati</taxon>
        <taxon>Actinomycetota</taxon>
        <taxon>Actinomycetes</taxon>
        <taxon>Kineosporiales</taxon>
        <taxon>Kineosporiaceae</taxon>
        <taxon>Pseudokineococcus</taxon>
    </lineage>
</organism>
<dbReference type="PANTHER" id="PTHR19211">
    <property type="entry name" value="ATP-BINDING TRANSPORT PROTEIN-RELATED"/>
    <property type="match status" value="1"/>
</dbReference>
<sequence length="592" mass="63343">MGHVELNRVSLALPDGRPLLREVSLRVGDGSTTALVGPNGAGKTTLLRLVTGEVVPTSGAVTSSGGVAVLDQRVGRGGPGDERAVRDLLVATSPPRLRDALLELDAAELAVMEVDDEAAQMRYAQALVDAGDAGSYDVEVHWDAVTRSALGLPYERCRWRALSSLSGGQAKRLAVEALLRGPAEVLVLDEPDNSLDVPAKRWLEGVLRETAKSVLFVSHDRELLARTATSVVTLEPGPGGARAWTHGGGFATWHEARAARTARLEELRRRWDEEHAQLRALVVALRQKATFNDGMSSRYQAALTRLARFEEEGPPPEAPQHRPLRLRLAGGRTGRRAVVLEQVAVPGLLEPADLEVWYGDRVALLGPNGSGKSHLLRLLAAGGTDPEPEHAPATSDVPVDPVAHSGRARLGARVRPGWFSQRERGSTHGADPEGAGEGAGGRRSGDRLPTLLEVLHRGDGARAGMGREEAARALDRYGLARAAEQSTDQLSGGQRARFRVLLLELSGATLLLLDEPTDDLDLESAEALERALADFSGTVVAVTHDRWFARGFDRFLVLGADGRLVEVPEPVWDAVPPAAADGGRRSRAPEPL</sequence>
<dbReference type="InterPro" id="IPR003439">
    <property type="entry name" value="ABC_transporter-like_ATP-bd"/>
</dbReference>
<dbReference type="PANTHER" id="PTHR19211:SF69">
    <property type="entry name" value="ATP-BINDING PROTEIN UUP"/>
    <property type="match status" value="1"/>
</dbReference>
<dbReference type="GO" id="GO:0005524">
    <property type="term" value="F:ATP binding"/>
    <property type="evidence" value="ECO:0007669"/>
    <property type="project" value="UniProtKB-KW"/>
</dbReference>
<keyword evidence="3 6" id="KW-0067">ATP-binding</keyword>
<dbReference type="PROSITE" id="PS50893">
    <property type="entry name" value="ABC_TRANSPORTER_2"/>
    <property type="match status" value="2"/>
</dbReference>
<protein>
    <submittedName>
        <fullName evidence="6">ABC-F family ATP-binding cassette domain-containing protein</fullName>
    </submittedName>
</protein>
<dbReference type="GO" id="GO:0016887">
    <property type="term" value="F:ATP hydrolysis activity"/>
    <property type="evidence" value="ECO:0007669"/>
    <property type="project" value="InterPro"/>
</dbReference>
<dbReference type="InterPro" id="IPR050611">
    <property type="entry name" value="ABCF"/>
</dbReference>
<reference evidence="6 7" key="1">
    <citation type="submission" date="2020-05" db="EMBL/GenBank/DDBJ databases">
        <title>MicrobeNet Type strains.</title>
        <authorList>
            <person name="Nicholson A.C."/>
        </authorList>
    </citation>
    <scope>NUCLEOTIDE SEQUENCE [LARGE SCALE GENOMIC DNA]</scope>
    <source>
        <strain evidence="6 7">JCM 14547</strain>
    </source>
</reference>
<feature type="domain" description="ABC transporter" evidence="5">
    <location>
        <begin position="4"/>
        <end position="261"/>
    </location>
</feature>
<comment type="caution">
    <text evidence="6">The sequence shown here is derived from an EMBL/GenBank/DDBJ whole genome shotgun (WGS) entry which is preliminary data.</text>
</comment>
<name>A0A849BNM3_9ACTN</name>
<evidence type="ECO:0000256" key="2">
    <source>
        <dbReference type="ARBA" id="ARBA00022741"/>
    </source>
</evidence>
<evidence type="ECO:0000256" key="4">
    <source>
        <dbReference type="SAM" id="MobiDB-lite"/>
    </source>
</evidence>
<dbReference type="Gene3D" id="3.40.50.300">
    <property type="entry name" value="P-loop containing nucleotide triphosphate hydrolases"/>
    <property type="match status" value="2"/>
</dbReference>
<dbReference type="Proteomes" id="UP000555552">
    <property type="component" value="Unassembled WGS sequence"/>
</dbReference>
<dbReference type="EMBL" id="JABEMA010000057">
    <property type="protein sequence ID" value="NNH22647.1"/>
    <property type="molecule type" value="Genomic_DNA"/>
</dbReference>
<gene>
    <name evidence="6" type="ORF">HLB09_05965</name>
</gene>
<evidence type="ECO:0000256" key="1">
    <source>
        <dbReference type="ARBA" id="ARBA00022737"/>
    </source>
</evidence>
<keyword evidence="1" id="KW-0677">Repeat</keyword>
<evidence type="ECO:0000259" key="5">
    <source>
        <dbReference type="PROSITE" id="PS50893"/>
    </source>
</evidence>
<dbReference type="InterPro" id="IPR003593">
    <property type="entry name" value="AAA+_ATPase"/>
</dbReference>
<evidence type="ECO:0000313" key="7">
    <source>
        <dbReference type="Proteomes" id="UP000555552"/>
    </source>
</evidence>
<keyword evidence="7" id="KW-1185">Reference proteome</keyword>
<dbReference type="InterPro" id="IPR027417">
    <property type="entry name" value="P-loop_NTPase"/>
</dbReference>
<feature type="domain" description="ABC transporter" evidence="5">
    <location>
        <begin position="334"/>
        <end position="586"/>
    </location>
</feature>